<evidence type="ECO:0000256" key="8">
    <source>
        <dbReference type="ARBA" id="ARBA00022723"/>
    </source>
</evidence>
<feature type="disulfide bond" evidence="15">
    <location>
        <begin position="41"/>
        <end position="48"/>
    </location>
</feature>
<feature type="disulfide bond" evidence="15">
    <location>
        <begin position="50"/>
        <end position="83"/>
    </location>
</feature>
<evidence type="ECO:0000313" key="19">
    <source>
        <dbReference type="EMBL" id="OJJ02947.1"/>
    </source>
</evidence>
<gene>
    <name evidence="19" type="ORF">ASPVEDRAFT_706251</name>
</gene>
<evidence type="ECO:0000256" key="16">
    <source>
        <dbReference type="SAM" id="MobiDB-lite"/>
    </source>
</evidence>
<keyword evidence="6 15" id="KW-0349">Heme</keyword>
<sequence>MKLQSLALAVAACLGSAAAQGMSGLPSCAQSCATDAIPSACSLIDVECICKTKSFVDDMACCVGKSCDSNDQDAALEFANGICGGAGITDLPQSATCAGGSTATSTESTPSGTATTSTASEDASETSSSASQSATPSSSETPADPEATDGAALLQGKGVGALAGIVAGVAFML</sequence>
<keyword evidence="8 15" id="KW-0479">Metal-binding</keyword>
<keyword evidence="12 15" id="KW-1015">Disulfide bond</keyword>
<evidence type="ECO:0000256" key="11">
    <source>
        <dbReference type="ARBA" id="ARBA00023136"/>
    </source>
</evidence>
<dbReference type="GO" id="GO:0046872">
    <property type="term" value="F:metal ion binding"/>
    <property type="evidence" value="ECO:0007669"/>
    <property type="project" value="UniProtKB-UniRule"/>
</dbReference>
<feature type="compositionally biased region" description="Low complexity" evidence="16">
    <location>
        <begin position="99"/>
        <end position="145"/>
    </location>
</feature>
<keyword evidence="9 17" id="KW-0732">Signal</keyword>
<evidence type="ECO:0000256" key="2">
    <source>
        <dbReference type="ARBA" id="ARBA00004613"/>
    </source>
</evidence>
<dbReference type="PANTHER" id="PTHR37928:SF2">
    <property type="entry name" value="GPI ANCHORED CFEM DOMAIN PROTEIN (AFU_ORTHOLOGUE AFUA_6G10580)"/>
    <property type="match status" value="1"/>
</dbReference>
<evidence type="ECO:0000256" key="10">
    <source>
        <dbReference type="ARBA" id="ARBA00023004"/>
    </source>
</evidence>
<dbReference type="InterPro" id="IPR008427">
    <property type="entry name" value="Extracellular_membr_CFEM_dom"/>
</dbReference>
<evidence type="ECO:0000256" key="15">
    <source>
        <dbReference type="PROSITE-ProRule" id="PRU01356"/>
    </source>
</evidence>
<dbReference type="PROSITE" id="PS52012">
    <property type="entry name" value="CFEM"/>
    <property type="match status" value="1"/>
</dbReference>
<keyword evidence="14" id="KW-0449">Lipoprotein</keyword>
<keyword evidence="5" id="KW-0964">Secreted</keyword>
<evidence type="ECO:0000259" key="18">
    <source>
        <dbReference type="PROSITE" id="PS52012"/>
    </source>
</evidence>
<keyword evidence="7" id="KW-0336">GPI-anchor</keyword>
<evidence type="ECO:0000256" key="4">
    <source>
        <dbReference type="ARBA" id="ARBA00022475"/>
    </source>
</evidence>
<dbReference type="PANTHER" id="PTHR37928">
    <property type="entry name" value="CFEM DOMAIN PROTEIN (AFU_ORTHOLOGUE AFUA_6G14090)"/>
    <property type="match status" value="1"/>
</dbReference>
<evidence type="ECO:0000256" key="9">
    <source>
        <dbReference type="ARBA" id="ARBA00022729"/>
    </source>
</evidence>
<comment type="caution">
    <text evidence="15">Lacks conserved residue(s) required for the propagation of feature annotation.</text>
</comment>
<comment type="similarity">
    <text evidence="3">Belongs to the RBT5 family.</text>
</comment>
<proteinExistence type="inferred from homology"/>
<evidence type="ECO:0000256" key="6">
    <source>
        <dbReference type="ARBA" id="ARBA00022617"/>
    </source>
</evidence>
<dbReference type="InterPro" id="IPR051735">
    <property type="entry name" value="CFEM_domain"/>
</dbReference>
<feature type="binding site" description="axial binding residue" evidence="15">
    <location>
        <position position="45"/>
    </location>
    <ligand>
        <name>heme</name>
        <dbReference type="ChEBI" id="CHEBI:30413"/>
    </ligand>
    <ligandPart>
        <name>Fe</name>
        <dbReference type="ChEBI" id="CHEBI:18248"/>
    </ligandPart>
</feature>
<dbReference type="SMART" id="SM00747">
    <property type="entry name" value="CFEM"/>
    <property type="match status" value="1"/>
</dbReference>
<evidence type="ECO:0000256" key="7">
    <source>
        <dbReference type="ARBA" id="ARBA00022622"/>
    </source>
</evidence>
<reference evidence="20" key="1">
    <citation type="journal article" date="2017" name="Genome Biol.">
        <title>Comparative genomics reveals high biological diversity and specific adaptations in the industrially and medically important fungal genus Aspergillus.</title>
        <authorList>
            <person name="de Vries R.P."/>
            <person name="Riley R."/>
            <person name="Wiebenga A."/>
            <person name="Aguilar-Osorio G."/>
            <person name="Amillis S."/>
            <person name="Uchima C.A."/>
            <person name="Anderluh G."/>
            <person name="Asadollahi M."/>
            <person name="Askin M."/>
            <person name="Barry K."/>
            <person name="Battaglia E."/>
            <person name="Bayram O."/>
            <person name="Benocci T."/>
            <person name="Braus-Stromeyer S.A."/>
            <person name="Caldana C."/>
            <person name="Canovas D."/>
            <person name="Cerqueira G.C."/>
            <person name="Chen F."/>
            <person name="Chen W."/>
            <person name="Choi C."/>
            <person name="Clum A."/>
            <person name="Dos Santos R.A."/>
            <person name="Damasio A.R."/>
            <person name="Diallinas G."/>
            <person name="Emri T."/>
            <person name="Fekete E."/>
            <person name="Flipphi M."/>
            <person name="Freyberg S."/>
            <person name="Gallo A."/>
            <person name="Gournas C."/>
            <person name="Habgood R."/>
            <person name="Hainaut M."/>
            <person name="Harispe M.L."/>
            <person name="Henrissat B."/>
            <person name="Hilden K.S."/>
            <person name="Hope R."/>
            <person name="Hossain A."/>
            <person name="Karabika E."/>
            <person name="Karaffa L."/>
            <person name="Karanyi Z."/>
            <person name="Krasevec N."/>
            <person name="Kuo A."/>
            <person name="Kusch H."/>
            <person name="LaButti K."/>
            <person name="Lagendijk E.L."/>
            <person name="Lapidus A."/>
            <person name="Levasseur A."/>
            <person name="Lindquist E."/>
            <person name="Lipzen A."/>
            <person name="Logrieco A.F."/>
            <person name="MacCabe A."/>
            <person name="Maekelae M.R."/>
            <person name="Malavazi I."/>
            <person name="Melin P."/>
            <person name="Meyer V."/>
            <person name="Mielnichuk N."/>
            <person name="Miskei M."/>
            <person name="Molnar A.P."/>
            <person name="Mule G."/>
            <person name="Ngan C.Y."/>
            <person name="Orejas M."/>
            <person name="Orosz E."/>
            <person name="Ouedraogo J.P."/>
            <person name="Overkamp K.M."/>
            <person name="Park H.-S."/>
            <person name="Perrone G."/>
            <person name="Piumi F."/>
            <person name="Punt P.J."/>
            <person name="Ram A.F."/>
            <person name="Ramon A."/>
            <person name="Rauscher S."/>
            <person name="Record E."/>
            <person name="Riano-Pachon D.M."/>
            <person name="Robert V."/>
            <person name="Roehrig J."/>
            <person name="Ruller R."/>
            <person name="Salamov A."/>
            <person name="Salih N.S."/>
            <person name="Samson R.A."/>
            <person name="Sandor E."/>
            <person name="Sanguinetti M."/>
            <person name="Schuetze T."/>
            <person name="Sepcic K."/>
            <person name="Shelest E."/>
            <person name="Sherlock G."/>
            <person name="Sophianopoulou V."/>
            <person name="Squina F.M."/>
            <person name="Sun H."/>
            <person name="Susca A."/>
            <person name="Todd R.B."/>
            <person name="Tsang A."/>
            <person name="Unkles S.E."/>
            <person name="van de Wiele N."/>
            <person name="van Rossen-Uffink D."/>
            <person name="Oliveira J.V."/>
            <person name="Vesth T.C."/>
            <person name="Visser J."/>
            <person name="Yu J.-H."/>
            <person name="Zhou M."/>
            <person name="Andersen M.R."/>
            <person name="Archer D.B."/>
            <person name="Baker S.E."/>
            <person name="Benoit I."/>
            <person name="Brakhage A.A."/>
            <person name="Braus G.H."/>
            <person name="Fischer R."/>
            <person name="Frisvad J.C."/>
            <person name="Goldman G.H."/>
            <person name="Houbraken J."/>
            <person name="Oakley B."/>
            <person name="Pocsi I."/>
            <person name="Scazzocchio C."/>
            <person name="Seiboth B."/>
            <person name="vanKuyk P.A."/>
            <person name="Wortman J."/>
            <person name="Dyer P.S."/>
            <person name="Grigoriev I.V."/>
        </authorList>
    </citation>
    <scope>NUCLEOTIDE SEQUENCE [LARGE SCALE GENOMIC DNA]</scope>
    <source>
        <strain evidence="20">CBS 583.65</strain>
    </source>
</reference>
<protein>
    <recommendedName>
        <fullName evidence="18">CFEM domain-containing protein</fullName>
    </recommendedName>
</protein>
<dbReference type="RefSeq" id="XP_040668709.1">
    <property type="nucleotide sequence ID" value="XM_040816085.1"/>
</dbReference>
<accession>A0A1L9PN44</accession>
<feature type="domain" description="CFEM" evidence="18">
    <location>
        <begin position="1"/>
        <end position="111"/>
    </location>
</feature>
<comment type="subcellular location">
    <subcellularLocation>
        <location evidence="1">Cell membrane</location>
        <topology evidence="1">Lipid-anchor</topology>
        <topology evidence="1">GPI-anchor</topology>
    </subcellularLocation>
    <subcellularLocation>
        <location evidence="2">Secreted</location>
    </subcellularLocation>
</comment>
<evidence type="ECO:0000256" key="5">
    <source>
        <dbReference type="ARBA" id="ARBA00022525"/>
    </source>
</evidence>
<dbReference type="STRING" id="1036611.A0A1L9PN44"/>
<dbReference type="GO" id="GO:0005886">
    <property type="term" value="C:plasma membrane"/>
    <property type="evidence" value="ECO:0007669"/>
    <property type="project" value="UniProtKB-SubCell"/>
</dbReference>
<evidence type="ECO:0000256" key="1">
    <source>
        <dbReference type="ARBA" id="ARBA00004609"/>
    </source>
</evidence>
<dbReference type="GeneID" id="63731596"/>
<evidence type="ECO:0000313" key="20">
    <source>
        <dbReference type="Proteomes" id="UP000184073"/>
    </source>
</evidence>
<evidence type="ECO:0000256" key="3">
    <source>
        <dbReference type="ARBA" id="ARBA00010031"/>
    </source>
</evidence>
<evidence type="ECO:0000256" key="17">
    <source>
        <dbReference type="SAM" id="SignalP"/>
    </source>
</evidence>
<feature type="chain" id="PRO_5013381441" description="CFEM domain-containing protein" evidence="17">
    <location>
        <begin position="20"/>
        <end position="173"/>
    </location>
</feature>
<evidence type="ECO:0000256" key="13">
    <source>
        <dbReference type="ARBA" id="ARBA00023180"/>
    </source>
</evidence>
<dbReference type="Proteomes" id="UP000184073">
    <property type="component" value="Unassembled WGS sequence"/>
</dbReference>
<dbReference type="EMBL" id="KV878129">
    <property type="protein sequence ID" value="OJJ02947.1"/>
    <property type="molecule type" value="Genomic_DNA"/>
</dbReference>
<dbReference type="GO" id="GO:0098552">
    <property type="term" value="C:side of membrane"/>
    <property type="evidence" value="ECO:0007669"/>
    <property type="project" value="UniProtKB-KW"/>
</dbReference>
<dbReference type="GO" id="GO:0005576">
    <property type="term" value="C:extracellular region"/>
    <property type="evidence" value="ECO:0007669"/>
    <property type="project" value="UniProtKB-SubCell"/>
</dbReference>
<evidence type="ECO:0000256" key="14">
    <source>
        <dbReference type="ARBA" id="ARBA00023288"/>
    </source>
</evidence>
<keyword evidence="11" id="KW-0472">Membrane</keyword>
<evidence type="ECO:0000256" key="12">
    <source>
        <dbReference type="ARBA" id="ARBA00023157"/>
    </source>
</evidence>
<dbReference type="AlphaFoldDB" id="A0A1L9PN44"/>
<keyword evidence="20" id="KW-1185">Reference proteome</keyword>
<keyword evidence="4" id="KW-1003">Cell membrane</keyword>
<dbReference type="Pfam" id="PF05730">
    <property type="entry name" value="CFEM"/>
    <property type="match status" value="1"/>
</dbReference>
<organism evidence="19 20">
    <name type="scientific">Aspergillus versicolor CBS 583.65</name>
    <dbReference type="NCBI Taxonomy" id="1036611"/>
    <lineage>
        <taxon>Eukaryota</taxon>
        <taxon>Fungi</taxon>
        <taxon>Dikarya</taxon>
        <taxon>Ascomycota</taxon>
        <taxon>Pezizomycotina</taxon>
        <taxon>Eurotiomycetes</taxon>
        <taxon>Eurotiomycetidae</taxon>
        <taxon>Eurotiales</taxon>
        <taxon>Aspergillaceae</taxon>
        <taxon>Aspergillus</taxon>
        <taxon>Aspergillus subgen. Nidulantes</taxon>
    </lineage>
</organism>
<keyword evidence="13" id="KW-0325">Glycoprotein</keyword>
<name>A0A1L9PN44_ASPVE</name>
<keyword evidence="10 15" id="KW-0408">Iron</keyword>
<dbReference type="VEuPathDB" id="FungiDB:ASPVEDRAFT_706251"/>
<feature type="signal peptide" evidence="17">
    <location>
        <begin position="1"/>
        <end position="19"/>
    </location>
</feature>
<feature type="region of interest" description="Disordered" evidence="16">
    <location>
        <begin position="99"/>
        <end position="149"/>
    </location>
</feature>
<dbReference type="OrthoDB" id="3065412at2759"/>